<name>A0A8J4SH40_9TREM</name>
<keyword evidence="2" id="KW-1185">Reference proteome</keyword>
<accession>A0A8J4SH40</accession>
<evidence type="ECO:0000313" key="2">
    <source>
        <dbReference type="Proteomes" id="UP000748531"/>
    </source>
</evidence>
<sequence>MSDKRLITNLVKHVTTHNRKNSLWMAGDDYSGLSAVQIGLEVAHLHLSCPAVSSFFDHVSYGDTAMLNSLV</sequence>
<dbReference type="EMBL" id="LUCH01006060">
    <property type="protein sequence ID" value="KAF5397593.1"/>
    <property type="molecule type" value="Genomic_DNA"/>
</dbReference>
<proteinExistence type="predicted"/>
<dbReference type="Proteomes" id="UP000748531">
    <property type="component" value="Unassembled WGS sequence"/>
</dbReference>
<comment type="caution">
    <text evidence="1">The sequence shown here is derived from an EMBL/GenBank/DDBJ whole genome shotgun (WGS) entry which is preliminary data.</text>
</comment>
<organism evidence="1 2">
    <name type="scientific">Paragonimus heterotremus</name>
    <dbReference type="NCBI Taxonomy" id="100268"/>
    <lineage>
        <taxon>Eukaryota</taxon>
        <taxon>Metazoa</taxon>
        <taxon>Spiralia</taxon>
        <taxon>Lophotrochozoa</taxon>
        <taxon>Platyhelminthes</taxon>
        <taxon>Trematoda</taxon>
        <taxon>Digenea</taxon>
        <taxon>Plagiorchiida</taxon>
        <taxon>Troglotremata</taxon>
        <taxon>Troglotrematidae</taxon>
        <taxon>Paragonimus</taxon>
    </lineage>
</organism>
<evidence type="ECO:0000313" key="1">
    <source>
        <dbReference type="EMBL" id="KAF5397593.1"/>
    </source>
</evidence>
<gene>
    <name evidence="1" type="ORF">PHET_09450</name>
</gene>
<protein>
    <submittedName>
        <fullName evidence="1">Uncharacterized protein</fullName>
    </submittedName>
</protein>
<dbReference type="AlphaFoldDB" id="A0A8J4SH40"/>
<reference evidence="1" key="1">
    <citation type="submission" date="2019-05" db="EMBL/GenBank/DDBJ databases">
        <title>Annotation for the trematode Paragonimus heterotremus.</title>
        <authorList>
            <person name="Choi Y.-J."/>
        </authorList>
    </citation>
    <scope>NUCLEOTIDE SEQUENCE</scope>
    <source>
        <strain evidence="1">LC</strain>
    </source>
</reference>